<dbReference type="Gene3D" id="3.30.450.30">
    <property type="entry name" value="Dynein light chain 2a, cytoplasmic"/>
    <property type="match status" value="1"/>
</dbReference>
<dbReference type="PROSITE" id="PS00414">
    <property type="entry name" value="PROFILIN"/>
    <property type="match status" value="1"/>
</dbReference>
<dbReference type="CDD" id="cd00148">
    <property type="entry name" value="PROF"/>
    <property type="match status" value="1"/>
</dbReference>
<dbReference type="PANTHER" id="PTHR11604:SF0">
    <property type="entry name" value="PROFILIN"/>
    <property type="match status" value="1"/>
</dbReference>
<dbReference type="GO" id="GO:0005938">
    <property type="term" value="C:cell cortex"/>
    <property type="evidence" value="ECO:0007669"/>
    <property type="project" value="TreeGrafter"/>
</dbReference>
<dbReference type="InterPro" id="IPR048278">
    <property type="entry name" value="PFN"/>
</dbReference>
<dbReference type="PANTHER" id="PTHR11604">
    <property type="entry name" value="PROFILIN"/>
    <property type="match status" value="1"/>
</dbReference>
<sequence length="137" mass="14612">MSWQGYVDQSLIGTGKIDAAAIFSAAGDSVWAASAGFTIKPEEVKALIDGMNAKEPANNNGTWVNPLAAHGFHVNGVKYFTLKSDDRSVYGKQGKVGIVVVRTKQAILIAHYPENTQPGEAAKITEQLADYLIGVGY</sequence>
<keyword evidence="3" id="KW-0963">Cytoplasm</keyword>
<dbReference type="PRINTS" id="PR01640">
    <property type="entry name" value="PROFILINPLNT"/>
</dbReference>
<dbReference type="InterPro" id="IPR005455">
    <property type="entry name" value="PFN_euk"/>
</dbReference>
<gene>
    <name evidence="8" type="ORF">EX30DRAFT_344115</name>
</gene>
<comment type="subunit">
    <text evidence="6">Occurs in many kinds of cells as a complex with monomeric actin in a 1:1 ratio.</text>
</comment>
<keyword evidence="5 6" id="KW-0206">Cytoskeleton</keyword>
<dbReference type="GO" id="GO:0005856">
    <property type="term" value="C:cytoskeleton"/>
    <property type="evidence" value="ECO:0007669"/>
    <property type="project" value="UniProtKB-SubCell"/>
</dbReference>
<dbReference type="InterPro" id="IPR027310">
    <property type="entry name" value="Profilin_CS"/>
</dbReference>
<comment type="subcellular location">
    <subcellularLocation>
        <location evidence="1">Cytoplasm</location>
        <location evidence="1">Cytoskeleton</location>
    </subcellularLocation>
</comment>
<evidence type="ECO:0000256" key="7">
    <source>
        <dbReference type="RuleBase" id="RU003909"/>
    </source>
</evidence>
<reference evidence="8 9" key="1">
    <citation type="submission" date="2019-04" db="EMBL/GenBank/DDBJ databases">
        <title>Comparative genomics and transcriptomics to analyze fruiting body development in filamentous ascomycetes.</title>
        <authorList>
            <consortium name="DOE Joint Genome Institute"/>
            <person name="Lutkenhaus R."/>
            <person name="Traeger S."/>
            <person name="Breuer J."/>
            <person name="Kuo A."/>
            <person name="Lipzen A."/>
            <person name="Pangilinan J."/>
            <person name="Dilworth D."/>
            <person name="Sandor L."/>
            <person name="Poggeler S."/>
            <person name="Barry K."/>
            <person name="Grigoriev I.V."/>
            <person name="Nowrousian M."/>
        </authorList>
    </citation>
    <scope>NUCLEOTIDE SEQUENCE [LARGE SCALE GENOMIC DNA]</scope>
    <source>
        <strain evidence="8 9">CBS 389.68</strain>
    </source>
</reference>
<evidence type="ECO:0000256" key="5">
    <source>
        <dbReference type="ARBA" id="ARBA00023212"/>
    </source>
</evidence>
<accession>A0A4S2MKE1</accession>
<dbReference type="GO" id="GO:0003785">
    <property type="term" value="F:actin monomer binding"/>
    <property type="evidence" value="ECO:0007669"/>
    <property type="project" value="TreeGrafter"/>
</dbReference>
<dbReference type="OrthoDB" id="421374at2759"/>
<evidence type="ECO:0000313" key="9">
    <source>
        <dbReference type="Proteomes" id="UP000298138"/>
    </source>
</evidence>
<name>A0A4S2MKE1_9PEZI</name>
<comment type="function">
    <text evidence="6">Binds to actin and affects the structure of the cytoskeleton. At high concentrations, profilin prevents the polymerization of actin, whereas it enhances it at low concentrations.</text>
</comment>
<evidence type="ECO:0000256" key="4">
    <source>
        <dbReference type="ARBA" id="ARBA00023203"/>
    </source>
</evidence>
<protein>
    <recommendedName>
        <fullName evidence="7">Profilin</fullName>
    </recommendedName>
</protein>
<evidence type="ECO:0000313" key="8">
    <source>
        <dbReference type="EMBL" id="TGZ77471.1"/>
    </source>
</evidence>
<evidence type="ECO:0000256" key="3">
    <source>
        <dbReference type="ARBA" id="ARBA00022490"/>
    </source>
</evidence>
<dbReference type="PRINTS" id="PR00392">
    <property type="entry name" value="PROFILIN"/>
</dbReference>
<dbReference type="Proteomes" id="UP000298138">
    <property type="component" value="Unassembled WGS sequence"/>
</dbReference>
<dbReference type="STRING" id="341454.A0A4S2MKE1"/>
<dbReference type="AlphaFoldDB" id="A0A4S2MKE1"/>
<dbReference type="FunFam" id="3.30.450.30:FF:000001">
    <property type="entry name" value="Profilin"/>
    <property type="match status" value="1"/>
</dbReference>
<dbReference type="SUPFAM" id="SSF55770">
    <property type="entry name" value="Profilin (actin-binding protein)"/>
    <property type="match status" value="1"/>
</dbReference>
<organism evidence="8 9">
    <name type="scientific">Ascodesmis nigricans</name>
    <dbReference type="NCBI Taxonomy" id="341454"/>
    <lineage>
        <taxon>Eukaryota</taxon>
        <taxon>Fungi</taxon>
        <taxon>Dikarya</taxon>
        <taxon>Ascomycota</taxon>
        <taxon>Pezizomycotina</taxon>
        <taxon>Pezizomycetes</taxon>
        <taxon>Pezizales</taxon>
        <taxon>Ascodesmidaceae</taxon>
        <taxon>Ascodesmis</taxon>
    </lineage>
</organism>
<keyword evidence="9" id="KW-1185">Reference proteome</keyword>
<dbReference type="GO" id="GO:1903475">
    <property type="term" value="P:mitotic actomyosin contractile ring assembly"/>
    <property type="evidence" value="ECO:0007669"/>
    <property type="project" value="UniProtKB-ARBA"/>
</dbReference>
<dbReference type="InterPro" id="IPR036140">
    <property type="entry name" value="PFN_sf"/>
</dbReference>
<dbReference type="EMBL" id="ML220153">
    <property type="protein sequence ID" value="TGZ77471.1"/>
    <property type="molecule type" value="Genomic_DNA"/>
</dbReference>
<dbReference type="FunCoup" id="A0A4S2MKE1">
    <property type="interactions" value="277"/>
</dbReference>
<comment type="similarity">
    <text evidence="2 7">Belongs to the profilin family.</text>
</comment>
<keyword evidence="4 7" id="KW-0009">Actin-binding</keyword>
<dbReference type="SMART" id="SM00392">
    <property type="entry name" value="PROF"/>
    <property type="match status" value="1"/>
</dbReference>
<dbReference type="Pfam" id="PF00235">
    <property type="entry name" value="Profilin"/>
    <property type="match status" value="1"/>
</dbReference>
<evidence type="ECO:0000256" key="2">
    <source>
        <dbReference type="ARBA" id="ARBA00010058"/>
    </source>
</evidence>
<evidence type="ECO:0000256" key="1">
    <source>
        <dbReference type="ARBA" id="ARBA00004245"/>
    </source>
</evidence>
<proteinExistence type="inferred from homology"/>
<evidence type="ECO:0000256" key="6">
    <source>
        <dbReference type="RuleBase" id="RU003908"/>
    </source>
</evidence>
<dbReference type="InParanoid" id="A0A4S2MKE1"/>